<gene>
    <name evidence="3" type="ORF">N7476_004996</name>
</gene>
<evidence type="ECO:0000259" key="2">
    <source>
        <dbReference type="Pfam" id="PF11001"/>
    </source>
</evidence>
<keyword evidence="4" id="KW-1185">Reference proteome</keyword>
<feature type="domain" description="Subtelomeric hrmA-associated cluster protein AFUB-079030/YDR124W-like helical bundle" evidence="2">
    <location>
        <begin position="182"/>
        <end position="302"/>
    </location>
</feature>
<accession>A0A9W9PYM0</accession>
<evidence type="ECO:0000313" key="4">
    <source>
        <dbReference type="Proteomes" id="UP001147746"/>
    </source>
</evidence>
<evidence type="ECO:0000256" key="1">
    <source>
        <dbReference type="SAM" id="MobiDB-lite"/>
    </source>
</evidence>
<sequence>MNRSIPGSSGPLERWHLDTSLPLSDMVASTADAGSTIEKVIKAQSQNTSIRSSHFATTYMDSDGKIKIHTSDSISGCFGANSTPEAIDRSLRMRVPDQEWSMQSIHPSQTPTPMEWSTQMLPEFFNNRLARTTGIIPGEWKRQRQRRVNRAGSVAPKKLVRLPPKKAPSPPTPPPSRMSLRVDDKKMLQRWYKKAFMNLKQDNCRLIAKLYMEFVEPREHKSSPYAGKVQPTWWPADVKHLGPDQLLKEGRVRLLVHILCAMKETHAVTADKLQKASQSLRQHIKPVDSIQILEEIYFVREMEERFLNKKITEDTLVQVKHTLLPDAVHTRAYNKAGRKPLNPHMIQ</sequence>
<organism evidence="3 4">
    <name type="scientific">Penicillium atrosanguineum</name>
    <dbReference type="NCBI Taxonomy" id="1132637"/>
    <lineage>
        <taxon>Eukaryota</taxon>
        <taxon>Fungi</taxon>
        <taxon>Dikarya</taxon>
        <taxon>Ascomycota</taxon>
        <taxon>Pezizomycotina</taxon>
        <taxon>Eurotiomycetes</taxon>
        <taxon>Eurotiomycetidae</taxon>
        <taxon>Eurotiales</taxon>
        <taxon>Aspergillaceae</taxon>
        <taxon>Penicillium</taxon>
    </lineage>
</organism>
<dbReference type="OrthoDB" id="5338458at2759"/>
<dbReference type="InterPro" id="IPR021264">
    <property type="entry name" value="AFUB_079030/YDR124W-like"/>
</dbReference>
<feature type="compositionally biased region" description="Pro residues" evidence="1">
    <location>
        <begin position="165"/>
        <end position="176"/>
    </location>
</feature>
<evidence type="ECO:0000313" key="3">
    <source>
        <dbReference type="EMBL" id="KAJ5318576.1"/>
    </source>
</evidence>
<dbReference type="EMBL" id="JAPZBO010000004">
    <property type="protein sequence ID" value="KAJ5318576.1"/>
    <property type="molecule type" value="Genomic_DNA"/>
</dbReference>
<dbReference type="InterPro" id="IPR047092">
    <property type="entry name" value="AFUB_07903/YDR124W-like_hel"/>
</dbReference>
<reference evidence="3" key="1">
    <citation type="submission" date="2022-12" db="EMBL/GenBank/DDBJ databases">
        <authorList>
            <person name="Petersen C."/>
        </authorList>
    </citation>
    <scope>NUCLEOTIDE SEQUENCE</scope>
    <source>
        <strain evidence="3">IBT 21472</strain>
    </source>
</reference>
<dbReference type="Proteomes" id="UP001147746">
    <property type="component" value="Unassembled WGS sequence"/>
</dbReference>
<proteinExistence type="predicted"/>
<feature type="region of interest" description="Disordered" evidence="1">
    <location>
        <begin position="145"/>
        <end position="179"/>
    </location>
</feature>
<protein>
    <recommendedName>
        <fullName evidence="2">Subtelomeric hrmA-associated cluster protein AFUB-079030/YDR124W-like helical bundle domain-containing protein</fullName>
    </recommendedName>
</protein>
<dbReference type="AlphaFoldDB" id="A0A9W9PYM0"/>
<name>A0A9W9PYM0_9EURO</name>
<reference evidence="3" key="2">
    <citation type="journal article" date="2023" name="IMA Fungus">
        <title>Comparative genomic study of the Penicillium genus elucidates a diverse pangenome and 15 lateral gene transfer events.</title>
        <authorList>
            <person name="Petersen C."/>
            <person name="Sorensen T."/>
            <person name="Nielsen M.R."/>
            <person name="Sondergaard T.E."/>
            <person name="Sorensen J.L."/>
            <person name="Fitzpatrick D.A."/>
            <person name="Frisvad J.C."/>
            <person name="Nielsen K.L."/>
        </authorList>
    </citation>
    <scope>NUCLEOTIDE SEQUENCE</scope>
    <source>
        <strain evidence="3">IBT 21472</strain>
    </source>
</reference>
<dbReference type="PANTHER" id="PTHR36102">
    <property type="entry name" value="CHROMOSOME 10, WHOLE GENOME SHOTGUN SEQUENCE"/>
    <property type="match status" value="1"/>
</dbReference>
<dbReference type="PANTHER" id="PTHR36102:SF1">
    <property type="entry name" value="YDR124W-LIKE HELICAL BUNDLE DOMAIN-CONTAINING PROTEIN"/>
    <property type="match status" value="1"/>
</dbReference>
<dbReference type="Pfam" id="PF11001">
    <property type="entry name" value="AFUB_07903_YDR124W_hel"/>
    <property type="match status" value="1"/>
</dbReference>
<comment type="caution">
    <text evidence="3">The sequence shown here is derived from an EMBL/GenBank/DDBJ whole genome shotgun (WGS) entry which is preliminary data.</text>
</comment>